<dbReference type="InterPro" id="IPR000340">
    <property type="entry name" value="Dual-sp_phosphatase_cat-dom"/>
</dbReference>
<dbReference type="GO" id="GO:0140096">
    <property type="term" value="F:catalytic activity, acting on a protein"/>
    <property type="evidence" value="ECO:0007669"/>
    <property type="project" value="UniProtKB-ARBA"/>
</dbReference>
<dbReference type="GO" id="GO:0005737">
    <property type="term" value="C:cytoplasm"/>
    <property type="evidence" value="ECO:0007669"/>
    <property type="project" value="TreeGrafter"/>
</dbReference>
<keyword evidence="5" id="KW-1185">Reference proteome</keyword>
<evidence type="ECO:0000259" key="3">
    <source>
        <dbReference type="PROSITE" id="PS50056"/>
    </source>
</evidence>
<dbReference type="InterPro" id="IPR029021">
    <property type="entry name" value="Prot-tyrosine_phosphatase-like"/>
</dbReference>
<dbReference type="Proteomes" id="UP000698800">
    <property type="component" value="Unassembled WGS sequence"/>
</dbReference>
<evidence type="ECO:0000313" key="5">
    <source>
        <dbReference type="Proteomes" id="UP000698800"/>
    </source>
</evidence>
<dbReference type="InterPro" id="IPR052449">
    <property type="entry name" value="STYX-Interacting_Phosphatase"/>
</dbReference>
<accession>A0A9P8KZP6</accession>
<proteinExistence type="inferred from homology"/>
<dbReference type="GO" id="GO:0005654">
    <property type="term" value="C:nucleoplasm"/>
    <property type="evidence" value="ECO:0007669"/>
    <property type="project" value="TreeGrafter"/>
</dbReference>
<feature type="region of interest" description="Disordered" evidence="2">
    <location>
        <begin position="1"/>
        <end position="34"/>
    </location>
</feature>
<dbReference type="GO" id="GO:1990444">
    <property type="term" value="F:F-box domain binding"/>
    <property type="evidence" value="ECO:0007669"/>
    <property type="project" value="TreeGrafter"/>
</dbReference>
<dbReference type="PROSITE" id="PS50056">
    <property type="entry name" value="TYR_PHOSPHATASE_2"/>
    <property type="match status" value="1"/>
</dbReference>
<reference evidence="4" key="1">
    <citation type="submission" date="2021-03" db="EMBL/GenBank/DDBJ databases">
        <title>Comparative genomics and phylogenomic investigation of the class Geoglossomycetes provide insights into ecological specialization and systematics.</title>
        <authorList>
            <person name="Melie T."/>
            <person name="Pirro S."/>
            <person name="Miller A.N."/>
            <person name="Quandt A."/>
        </authorList>
    </citation>
    <scope>NUCLEOTIDE SEQUENCE</scope>
    <source>
        <strain evidence="4">GBOQ0MN5Z8</strain>
    </source>
</reference>
<feature type="domain" description="Tyrosine specific protein phosphatases" evidence="3">
    <location>
        <begin position="181"/>
        <end position="248"/>
    </location>
</feature>
<dbReference type="CDD" id="cd14498">
    <property type="entry name" value="DSP"/>
    <property type="match status" value="1"/>
</dbReference>
<sequence length="349" mass="38252">MSMHPGQPLVPQSSSSSTEAPHEPTSAYSHHIPTPPRILVPPPAWAPNALAHLTLQNPRSSSSNEVRNTEFLNRVTSGDFNAPKSPLEWRYEWRRRAQRVLPFIHLGPVGATKDRDFLKREGITLLLAVRNTRSAQAKLLDGRKIANELGIASLAVDVDGNQELIAAFPRAVQLINEHLSQVYSQRTEALPKDASREPMAGGGGIAMGKVLVFCESGNERSAAVVAAYVMAMYGLDLIKAIQVVQSQRFCATFDDDMKNLLLSYMTILTAQRDVAQFAGIPAQGAGPESDNNPGCAMDKRLGLGIRRVVKRSVDEAYDMEMECGDAEGQIDNDRFGKREGYAPFQDRAL</sequence>
<dbReference type="InterPro" id="IPR020422">
    <property type="entry name" value="TYR_PHOSPHATASE_DUAL_dom"/>
</dbReference>
<dbReference type="Pfam" id="PF00782">
    <property type="entry name" value="DSPc"/>
    <property type="match status" value="1"/>
</dbReference>
<gene>
    <name evidence="4" type="ORF">FGG08_004315</name>
</gene>
<organism evidence="4 5">
    <name type="scientific">Glutinoglossum americanum</name>
    <dbReference type="NCBI Taxonomy" id="1670608"/>
    <lineage>
        <taxon>Eukaryota</taxon>
        <taxon>Fungi</taxon>
        <taxon>Dikarya</taxon>
        <taxon>Ascomycota</taxon>
        <taxon>Pezizomycotina</taxon>
        <taxon>Geoglossomycetes</taxon>
        <taxon>Geoglossales</taxon>
        <taxon>Geoglossaceae</taxon>
        <taxon>Glutinoglossum</taxon>
    </lineage>
</organism>
<dbReference type="PANTHER" id="PTHR46588">
    <property type="entry name" value="SERINE/THREONINE/TYROSINE-INTERACTING PROTEIN"/>
    <property type="match status" value="1"/>
</dbReference>
<dbReference type="EMBL" id="JAGHQL010000085">
    <property type="protein sequence ID" value="KAH0539143.1"/>
    <property type="molecule type" value="Genomic_DNA"/>
</dbReference>
<dbReference type="InterPro" id="IPR000387">
    <property type="entry name" value="Tyr_Pase_dom"/>
</dbReference>
<dbReference type="GO" id="GO:0070372">
    <property type="term" value="P:regulation of ERK1 and ERK2 cascade"/>
    <property type="evidence" value="ECO:0007669"/>
    <property type="project" value="TreeGrafter"/>
</dbReference>
<dbReference type="AlphaFoldDB" id="A0A9P8KZP6"/>
<comment type="similarity">
    <text evidence="1">Belongs to the protein-tyrosine phosphatase family. Non-receptor class subfamily.</text>
</comment>
<dbReference type="PANTHER" id="PTHR46588:SF1">
    <property type="entry name" value="SERINE_THREONINE_TYROSINE-INTERACTING PROTEIN"/>
    <property type="match status" value="1"/>
</dbReference>
<name>A0A9P8KZP6_9PEZI</name>
<evidence type="ECO:0000313" key="4">
    <source>
        <dbReference type="EMBL" id="KAH0539143.1"/>
    </source>
</evidence>
<dbReference type="SUPFAM" id="SSF52799">
    <property type="entry name" value="(Phosphotyrosine protein) phosphatases II"/>
    <property type="match status" value="1"/>
</dbReference>
<protein>
    <recommendedName>
        <fullName evidence="3">Tyrosine specific protein phosphatases domain-containing protein</fullName>
    </recommendedName>
</protein>
<dbReference type="OrthoDB" id="10252009at2759"/>
<evidence type="ECO:0000256" key="2">
    <source>
        <dbReference type="SAM" id="MobiDB-lite"/>
    </source>
</evidence>
<comment type="caution">
    <text evidence="4">The sequence shown here is derived from an EMBL/GenBank/DDBJ whole genome shotgun (WGS) entry which is preliminary data.</text>
</comment>
<evidence type="ECO:0000256" key="1">
    <source>
        <dbReference type="ARBA" id="ARBA00009649"/>
    </source>
</evidence>
<dbReference type="SMART" id="SM00195">
    <property type="entry name" value="DSPc"/>
    <property type="match status" value="1"/>
</dbReference>
<feature type="compositionally biased region" description="Polar residues" evidence="2">
    <location>
        <begin position="10"/>
        <end position="19"/>
    </location>
</feature>
<dbReference type="GO" id="GO:0062026">
    <property type="term" value="P:negative regulation of SCF-dependent proteasomal ubiquitin-dependent catabolic process"/>
    <property type="evidence" value="ECO:0007669"/>
    <property type="project" value="TreeGrafter"/>
</dbReference>
<dbReference type="Gene3D" id="3.90.190.10">
    <property type="entry name" value="Protein tyrosine phosphatase superfamily"/>
    <property type="match status" value="1"/>
</dbReference>